<name>A0A1F5GJ28_9BACT</name>
<evidence type="ECO:0000313" key="2">
    <source>
        <dbReference type="EMBL" id="OGD91893.1"/>
    </source>
</evidence>
<dbReference type="SUPFAM" id="SSF81593">
    <property type="entry name" value="Nucleotidyltransferase substrate binding subunit/domain"/>
    <property type="match status" value="1"/>
</dbReference>
<dbReference type="PROSITE" id="PS50910">
    <property type="entry name" value="HEPN"/>
    <property type="match status" value="1"/>
</dbReference>
<dbReference type="SMART" id="SM00748">
    <property type="entry name" value="HEPN"/>
    <property type="match status" value="1"/>
</dbReference>
<protein>
    <recommendedName>
        <fullName evidence="1">HEPN domain-containing protein</fullName>
    </recommendedName>
</protein>
<evidence type="ECO:0000313" key="3">
    <source>
        <dbReference type="Proteomes" id="UP000178492"/>
    </source>
</evidence>
<evidence type="ECO:0000259" key="1">
    <source>
        <dbReference type="PROSITE" id="PS50910"/>
    </source>
</evidence>
<feature type="domain" description="HEPN" evidence="1">
    <location>
        <begin position="11"/>
        <end position="121"/>
    </location>
</feature>
<dbReference type="InterPro" id="IPR007842">
    <property type="entry name" value="HEPN_dom"/>
</dbReference>
<dbReference type="STRING" id="1797715.A3D81_00460"/>
<dbReference type="AlphaFoldDB" id="A0A1F5GJ28"/>
<dbReference type="EMBL" id="MFBE01000007">
    <property type="protein sequence ID" value="OGD91893.1"/>
    <property type="molecule type" value="Genomic_DNA"/>
</dbReference>
<sequence>MVDFKIVEEWLDKAERDFQFAIRALDRGERFYELICFHFQQAGEKYLKAYIVANELEFKKIHDLGELVQICQRKNSDFKFLEKEAKFLTDFYLEPRYPEEIQQISYPKSIANKAQKAAGKIQKFVKAIL</sequence>
<dbReference type="Pfam" id="PF05168">
    <property type="entry name" value="HEPN"/>
    <property type="match status" value="1"/>
</dbReference>
<accession>A0A1F5GJ28</accession>
<proteinExistence type="predicted"/>
<dbReference type="Gene3D" id="1.20.120.330">
    <property type="entry name" value="Nucleotidyltransferases domain 2"/>
    <property type="match status" value="1"/>
</dbReference>
<comment type="caution">
    <text evidence="2">The sequence shown here is derived from an EMBL/GenBank/DDBJ whole genome shotgun (WGS) entry which is preliminary data.</text>
</comment>
<dbReference type="Proteomes" id="UP000178492">
    <property type="component" value="Unassembled WGS sequence"/>
</dbReference>
<gene>
    <name evidence="2" type="ORF">A3D81_00460</name>
</gene>
<reference evidence="2 3" key="1">
    <citation type="journal article" date="2016" name="Nat. Commun.">
        <title>Thousands of microbial genomes shed light on interconnected biogeochemical processes in an aquifer system.</title>
        <authorList>
            <person name="Anantharaman K."/>
            <person name="Brown C.T."/>
            <person name="Hug L.A."/>
            <person name="Sharon I."/>
            <person name="Castelle C.J."/>
            <person name="Probst A.J."/>
            <person name="Thomas B.C."/>
            <person name="Singh A."/>
            <person name="Wilkins M.J."/>
            <person name="Karaoz U."/>
            <person name="Brodie E.L."/>
            <person name="Williams K.H."/>
            <person name="Hubbard S.S."/>
            <person name="Banfield J.F."/>
        </authorList>
    </citation>
    <scope>NUCLEOTIDE SEQUENCE [LARGE SCALE GENOMIC DNA]</scope>
</reference>
<organism evidence="2 3">
    <name type="scientific">Candidatus Curtissbacteria bacterium RIFCSPHIGHO2_02_FULL_40_17</name>
    <dbReference type="NCBI Taxonomy" id="1797715"/>
    <lineage>
        <taxon>Bacteria</taxon>
        <taxon>Candidatus Curtissiibacteriota</taxon>
    </lineage>
</organism>